<accession>A0A0A1GRF1</accession>
<dbReference type="RefSeq" id="WP_041092438.1">
    <property type="nucleotide sequence ID" value="NZ_AP014680.1"/>
</dbReference>
<gene>
    <name evidence="3" type="ORF">LOOC260_103090</name>
</gene>
<dbReference type="KEGG" id="lho:LOOC260_103090"/>
<evidence type="ECO:0000259" key="2">
    <source>
        <dbReference type="Pfam" id="PF22570"/>
    </source>
</evidence>
<keyword evidence="1" id="KW-0812">Transmembrane</keyword>
<feature type="transmembrane region" description="Helical" evidence="1">
    <location>
        <begin position="6"/>
        <end position="26"/>
    </location>
</feature>
<name>A0A0A1GRF1_9LACO</name>
<dbReference type="HOGENOM" id="CLU_081309_1_0_9"/>
<dbReference type="Proteomes" id="UP000031620">
    <property type="component" value="Chromosome"/>
</dbReference>
<keyword evidence="1" id="KW-1133">Transmembrane helix</keyword>
<reference evidence="3 4" key="1">
    <citation type="submission" date="2014-11" db="EMBL/GenBank/DDBJ databases">
        <title>Complete genome sequence and analysis of Lactobacillus hokkaidonensis LOOC260T.</title>
        <authorList>
            <person name="Tanizawa Y."/>
            <person name="Tohno M."/>
            <person name="Kaminuma E."/>
            <person name="Nakamura Y."/>
            <person name="Arita M."/>
        </authorList>
    </citation>
    <scope>NUCLEOTIDE SEQUENCE [LARGE SCALE GENOMIC DNA]</scope>
    <source>
        <strain evidence="3 4">LOOC260</strain>
    </source>
</reference>
<feature type="transmembrane region" description="Helical" evidence="1">
    <location>
        <begin position="78"/>
        <end position="98"/>
    </location>
</feature>
<dbReference type="AlphaFoldDB" id="A0A0A1GRF1"/>
<dbReference type="EMBL" id="AP014680">
    <property type="protein sequence ID" value="BAP84887.1"/>
    <property type="molecule type" value="Genomic_DNA"/>
</dbReference>
<sequence>MKKQQWFWGIFFVLGAGILITSKMGWFSYQISTFSTIATIFLAAILIQSIVYLSIFGTVFSLAFLSMLYAGPLKITPLVPWTILAAALLLSIGLTLILHPRRMHHRWHQNARMKQRQQQHWQYNHQTTTTTDTDDQSYVDIQVSMSSNIRYLQSSDFKQANIYAYMANAKVYFDNVTIQDAKATINIDGSLSGIELYIPREWNLNIQTGSFLSGTEEKGSTSTKEGPIVELRGQLHLSGLTVIRV</sequence>
<evidence type="ECO:0000313" key="4">
    <source>
        <dbReference type="Proteomes" id="UP000031620"/>
    </source>
</evidence>
<evidence type="ECO:0000256" key="1">
    <source>
        <dbReference type="SAM" id="Phobius"/>
    </source>
</evidence>
<dbReference type="Pfam" id="PF22570">
    <property type="entry name" value="LiaF-TM"/>
    <property type="match status" value="1"/>
</dbReference>
<feature type="domain" description="LiaF transmembrane" evidence="2">
    <location>
        <begin position="7"/>
        <end position="103"/>
    </location>
</feature>
<keyword evidence="1" id="KW-0472">Membrane</keyword>
<evidence type="ECO:0000313" key="3">
    <source>
        <dbReference type="EMBL" id="BAP84887.1"/>
    </source>
</evidence>
<dbReference type="STRING" id="1291742.LOOC260_103090"/>
<dbReference type="InterPro" id="IPR054331">
    <property type="entry name" value="LiaF_TM"/>
</dbReference>
<protein>
    <recommendedName>
        <fullName evidence="2">LiaF transmembrane domain-containing protein</fullName>
    </recommendedName>
</protein>
<proteinExistence type="predicted"/>
<feature type="transmembrane region" description="Helical" evidence="1">
    <location>
        <begin position="38"/>
        <end position="66"/>
    </location>
</feature>
<organism evidence="3 4">
    <name type="scientific">Paucilactobacillus hokkaidonensis JCM 18461</name>
    <dbReference type="NCBI Taxonomy" id="1291742"/>
    <lineage>
        <taxon>Bacteria</taxon>
        <taxon>Bacillati</taxon>
        <taxon>Bacillota</taxon>
        <taxon>Bacilli</taxon>
        <taxon>Lactobacillales</taxon>
        <taxon>Lactobacillaceae</taxon>
        <taxon>Paucilactobacillus</taxon>
    </lineage>
</organism>